<dbReference type="SUPFAM" id="SSF81383">
    <property type="entry name" value="F-box domain"/>
    <property type="match status" value="1"/>
</dbReference>
<dbReference type="SUPFAM" id="SSF50965">
    <property type="entry name" value="Galactose oxidase, central domain"/>
    <property type="match status" value="1"/>
</dbReference>
<dbReference type="InterPro" id="IPR011043">
    <property type="entry name" value="Gal_Oxase/kelch_b-propeller"/>
</dbReference>
<reference evidence="2 3" key="1">
    <citation type="submission" date="2018-10" db="EMBL/GenBank/DDBJ databases">
        <title>A high-quality apple genome assembly.</title>
        <authorList>
            <person name="Hu J."/>
        </authorList>
    </citation>
    <scope>NUCLEOTIDE SEQUENCE [LARGE SCALE GENOMIC DNA]</scope>
    <source>
        <strain evidence="3">cv. HFTH1</strain>
        <tissue evidence="2">Young leaf</tissue>
    </source>
</reference>
<evidence type="ECO:0000259" key="1">
    <source>
        <dbReference type="SMART" id="SM00256"/>
    </source>
</evidence>
<accession>A0A498J3B9</accession>
<dbReference type="Pfam" id="PF07734">
    <property type="entry name" value="FBA_1"/>
    <property type="match status" value="1"/>
</dbReference>
<dbReference type="CDD" id="cd22157">
    <property type="entry name" value="F-box_AtFBW1-like"/>
    <property type="match status" value="1"/>
</dbReference>
<dbReference type="Gramene" id="mRNA:MD09G0124900">
    <property type="protein sequence ID" value="CDS:MD09G0124900.1"/>
    <property type="gene ID" value="MD09G0124900"/>
</dbReference>
<dbReference type="KEGG" id="mdm:103443142"/>
<comment type="caution">
    <text evidence="2">The sequence shown here is derived from an EMBL/GenBank/DDBJ whole genome shotgun (WGS) entry which is preliminary data.</text>
</comment>
<dbReference type="InterPro" id="IPR017451">
    <property type="entry name" value="F-box-assoc_interact_dom"/>
</dbReference>
<dbReference type="PANTHER" id="PTHR31672:SF13">
    <property type="entry name" value="F-BOX PROTEIN CPR30-LIKE"/>
    <property type="match status" value="1"/>
</dbReference>
<dbReference type="Proteomes" id="UP000290289">
    <property type="component" value="Chromosome 9"/>
</dbReference>
<dbReference type="InterPro" id="IPR001810">
    <property type="entry name" value="F-box_dom"/>
</dbReference>
<dbReference type="SMR" id="A0A498J3B9"/>
<dbReference type="Gene3D" id="1.20.1280.50">
    <property type="match status" value="1"/>
</dbReference>
<sequence length="385" mass="43881">MADGVLLERETQLVPSDDGACIFNTDIILEILSWVPGKSLLRCRRVCKSWCSLISDPNFVRKQCSQAVRHSTNLRLLMFTNRWHFLIKSIDYESLLSFLTKNKHENISRVVVPRCRRHKLPLTQPDNRNVWIMGSSNGLVCLFLNCHYTLLWNPCTGNSKKIPKPSPEAFLPAFYGFGYDSATDDYKVICNCLSADRTNEVFVFTLKTGSWRIVEGIDHIGSDRGLLLNGALHWLNIKRRADGSIDPKSTTITSFDLAKEKFQELVSLPNVLGDIFLGADLGVYKSSHLLCSFDNFRFGNTEIWVMMEYGVEQSWTKLIVLKDQDLSHPVYVSEDDKVFIGLRQGDLKLYDLKANRYRSVLKPKKQLRLAFALYVETLVSPATGK</sequence>
<dbReference type="InterPro" id="IPR050796">
    <property type="entry name" value="SCF_F-box_component"/>
</dbReference>
<dbReference type="InterPro" id="IPR006527">
    <property type="entry name" value="F-box-assoc_dom_typ1"/>
</dbReference>
<dbReference type="InterPro" id="IPR036047">
    <property type="entry name" value="F-box-like_dom_sf"/>
</dbReference>
<dbReference type="AlphaFoldDB" id="A0A498J3B9"/>
<dbReference type="Pfam" id="PF00646">
    <property type="entry name" value="F-box"/>
    <property type="match status" value="1"/>
</dbReference>
<dbReference type="STRING" id="3750.A0A498J3B9"/>
<name>A0A498J3B9_MALDO</name>
<feature type="domain" description="F-box" evidence="1">
    <location>
        <begin position="23"/>
        <end position="63"/>
    </location>
</feature>
<dbReference type="PANTHER" id="PTHR31672">
    <property type="entry name" value="BNACNNG10540D PROTEIN"/>
    <property type="match status" value="1"/>
</dbReference>
<dbReference type="SMART" id="SM00256">
    <property type="entry name" value="FBOX"/>
    <property type="match status" value="1"/>
</dbReference>
<keyword evidence="3" id="KW-1185">Reference proteome</keyword>
<gene>
    <name evidence="2" type="ORF">DVH24_032616</name>
</gene>
<dbReference type="NCBIfam" id="TIGR01640">
    <property type="entry name" value="F_box_assoc_1"/>
    <property type="match status" value="1"/>
</dbReference>
<dbReference type="EMBL" id="RDQH01000335">
    <property type="protein sequence ID" value="RXH90259.1"/>
    <property type="molecule type" value="Genomic_DNA"/>
</dbReference>
<dbReference type="OrthoDB" id="591557at2759"/>
<evidence type="ECO:0000313" key="2">
    <source>
        <dbReference type="EMBL" id="RXH90259.1"/>
    </source>
</evidence>
<evidence type="ECO:0000313" key="3">
    <source>
        <dbReference type="Proteomes" id="UP000290289"/>
    </source>
</evidence>
<protein>
    <recommendedName>
        <fullName evidence="1">F-box domain-containing protein</fullName>
    </recommendedName>
</protein>
<organism evidence="2 3">
    <name type="scientific">Malus domestica</name>
    <name type="common">Apple</name>
    <name type="synonym">Pyrus malus</name>
    <dbReference type="NCBI Taxonomy" id="3750"/>
    <lineage>
        <taxon>Eukaryota</taxon>
        <taxon>Viridiplantae</taxon>
        <taxon>Streptophyta</taxon>
        <taxon>Embryophyta</taxon>
        <taxon>Tracheophyta</taxon>
        <taxon>Spermatophyta</taxon>
        <taxon>Magnoliopsida</taxon>
        <taxon>eudicotyledons</taxon>
        <taxon>Gunneridae</taxon>
        <taxon>Pentapetalae</taxon>
        <taxon>rosids</taxon>
        <taxon>fabids</taxon>
        <taxon>Rosales</taxon>
        <taxon>Rosaceae</taxon>
        <taxon>Amygdaloideae</taxon>
        <taxon>Maleae</taxon>
        <taxon>Malus</taxon>
    </lineage>
</organism>
<proteinExistence type="predicted"/>